<dbReference type="Pfam" id="PF00578">
    <property type="entry name" value="AhpC-TSA"/>
    <property type="match status" value="1"/>
</dbReference>
<gene>
    <name evidence="15" type="ORF">C3928_15045</name>
</gene>
<dbReference type="InterPro" id="IPR050924">
    <property type="entry name" value="Peroxiredoxin_BCP/PrxQ"/>
</dbReference>
<accession>A0A2S6EU97</accession>
<evidence type="ECO:0000256" key="3">
    <source>
        <dbReference type="ARBA" id="ARBA00013017"/>
    </source>
</evidence>
<comment type="caution">
    <text evidence="15">The sequence shown here is derived from an EMBL/GenBank/DDBJ whole genome shotgun (WGS) entry which is preliminary data.</text>
</comment>
<dbReference type="PANTHER" id="PTHR42801">
    <property type="entry name" value="THIOREDOXIN-DEPENDENT PEROXIDE REDUCTASE"/>
    <property type="match status" value="1"/>
</dbReference>
<evidence type="ECO:0000313" key="16">
    <source>
        <dbReference type="Proteomes" id="UP000239239"/>
    </source>
</evidence>
<evidence type="ECO:0000256" key="8">
    <source>
        <dbReference type="ARBA" id="ARBA00023284"/>
    </source>
</evidence>
<keyword evidence="7" id="KW-1015">Disulfide bond</keyword>
<evidence type="ECO:0000256" key="13">
    <source>
        <dbReference type="PIRSR" id="PIRSR000239-1"/>
    </source>
</evidence>
<evidence type="ECO:0000256" key="11">
    <source>
        <dbReference type="ARBA" id="ARBA00042639"/>
    </source>
</evidence>
<dbReference type="InterPro" id="IPR024706">
    <property type="entry name" value="Peroxiredoxin_AhpC-typ"/>
</dbReference>
<dbReference type="InterPro" id="IPR000866">
    <property type="entry name" value="AhpC/TSA"/>
</dbReference>
<dbReference type="InterPro" id="IPR036249">
    <property type="entry name" value="Thioredoxin-like_sf"/>
</dbReference>
<evidence type="ECO:0000256" key="6">
    <source>
        <dbReference type="ARBA" id="ARBA00023002"/>
    </source>
</evidence>
<evidence type="ECO:0000256" key="7">
    <source>
        <dbReference type="ARBA" id="ARBA00023157"/>
    </source>
</evidence>
<evidence type="ECO:0000259" key="14">
    <source>
        <dbReference type="PROSITE" id="PS51352"/>
    </source>
</evidence>
<protein>
    <recommendedName>
        <fullName evidence="3">thioredoxin-dependent peroxiredoxin</fullName>
        <ecNumber evidence="3">1.11.1.24</ecNumber>
    </recommendedName>
    <alternativeName>
        <fullName evidence="9">Thioredoxin peroxidase</fullName>
    </alternativeName>
    <alternativeName>
        <fullName evidence="11">Thioredoxin-dependent peroxiredoxin Bcp</fullName>
    </alternativeName>
</protein>
<evidence type="ECO:0000313" key="15">
    <source>
        <dbReference type="EMBL" id="PPK28757.1"/>
    </source>
</evidence>
<dbReference type="Proteomes" id="UP000239239">
    <property type="component" value="Unassembled WGS sequence"/>
</dbReference>
<dbReference type="EC" id="1.11.1.24" evidence="3"/>
<dbReference type="GO" id="GO:0005737">
    <property type="term" value="C:cytoplasm"/>
    <property type="evidence" value="ECO:0007669"/>
    <property type="project" value="TreeGrafter"/>
</dbReference>
<dbReference type="GO" id="GO:0008379">
    <property type="term" value="F:thioredoxin peroxidase activity"/>
    <property type="evidence" value="ECO:0007669"/>
    <property type="project" value="TreeGrafter"/>
</dbReference>
<dbReference type="PIRSF" id="PIRSF000239">
    <property type="entry name" value="AHPC"/>
    <property type="match status" value="1"/>
</dbReference>
<keyword evidence="6" id="KW-0560">Oxidoreductase</keyword>
<dbReference type="Gene3D" id="3.40.30.10">
    <property type="entry name" value="Glutaredoxin"/>
    <property type="match status" value="1"/>
</dbReference>
<reference evidence="15 16" key="1">
    <citation type="submission" date="2018-02" db="EMBL/GenBank/DDBJ databases">
        <title>Draft genome sequences of four Legionella pneumophila clinical strains isolated in Ontario.</title>
        <authorList>
            <person name="Fortuna A."/>
            <person name="Ramnarine R."/>
            <person name="Li A."/>
            <person name="Frantz C."/>
            <person name="Mallo G."/>
        </authorList>
    </citation>
    <scope>NUCLEOTIDE SEQUENCE [LARGE SCALE GENOMIC DNA]</scope>
    <source>
        <strain evidence="15 16">LG61</strain>
    </source>
</reference>
<organism evidence="15 16">
    <name type="scientific">Legionella pneumophila</name>
    <dbReference type="NCBI Taxonomy" id="446"/>
    <lineage>
        <taxon>Bacteria</taxon>
        <taxon>Pseudomonadati</taxon>
        <taxon>Pseudomonadota</taxon>
        <taxon>Gammaproteobacteria</taxon>
        <taxon>Legionellales</taxon>
        <taxon>Legionellaceae</taxon>
        <taxon>Legionella</taxon>
    </lineage>
</organism>
<sequence length="172" mass="19830">MAKRSFANNEKEYLRRWFMKIGEVVPDFAFNATNNVQGHLKDYKGQIIILYFYPKDATPGCTTEGQDFRDAYSQFKDLNAVIFGISRDSLKSHEQFKSKQNFPFELISDSDETLCQMFDVIKMKSIYGKQVRGIERSTFIIDTQGILTHEWRKVAVKGHVEEVLNAVRSLAG</sequence>
<evidence type="ECO:0000256" key="5">
    <source>
        <dbReference type="ARBA" id="ARBA00022862"/>
    </source>
</evidence>
<comment type="function">
    <text evidence="1">Thiol-specific peroxidase that catalyzes the reduction of hydrogen peroxide and organic hydroperoxides to water and alcohols, respectively. Plays a role in cell protection against oxidative stress by detoxifying peroxides and as sensor of hydrogen peroxide-mediated signaling events.</text>
</comment>
<evidence type="ECO:0000256" key="1">
    <source>
        <dbReference type="ARBA" id="ARBA00003330"/>
    </source>
</evidence>
<evidence type="ECO:0000256" key="10">
    <source>
        <dbReference type="ARBA" id="ARBA00038489"/>
    </source>
</evidence>
<proteinExistence type="inferred from homology"/>
<dbReference type="EMBL" id="PQWY01000021">
    <property type="protein sequence ID" value="PPK28757.1"/>
    <property type="molecule type" value="Genomic_DNA"/>
</dbReference>
<evidence type="ECO:0000256" key="4">
    <source>
        <dbReference type="ARBA" id="ARBA00022559"/>
    </source>
</evidence>
<dbReference type="PROSITE" id="PS51352">
    <property type="entry name" value="THIOREDOXIN_2"/>
    <property type="match status" value="1"/>
</dbReference>
<keyword evidence="8" id="KW-0676">Redox-active center</keyword>
<dbReference type="GO" id="GO:0034599">
    <property type="term" value="P:cellular response to oxidative stress"/>
    <property type="evidence" value="ECO:0007669"/>
    <property type="project" value="TreeGrafter"/>
</dbReference>
<dbReference type="InterPro" id="IPR013766">
    <property type="entry name" value="Thioredoxin_domain"/>
</dbReference>
<dbReference type="SUPFAM" id="SSF52833">
    <property type="entry name" value="Thioredoxin-like"/>
    <property type="match status" value="1"/>
</dbReference>
<comment type="subunit">
    <text evidence="2">Monomer.</text>
</comment>
<feature type="active site" description="Cysteine sulfenic acid (-SOH) intermediate; for peroxidase activity" evidence="13">
    <location>
        <position position="61"/>
    </location>
</feature>
<evidence type="ECO:0000256" key="2">
    <source>
        <dbReference type="ARBA" id="ARBA00011245"/>
    </source>
</evidence>
<keyword evidence="5" id="KW-0049">Antioxidant</keyword>
<dbReference type="OrthoDB" id="9812811at2"/>
<dbReference type="FunFam" id="3.40.30.10:FF:000007">
    <property type="entry name" value="Thioredoxin-dependent thiol peroxidase"/>
    <property type="match status" value="1"/>
</dbReference>
<evidence type="ECO:0000256" key="9">
    <source>
        <dbReference type="ARBA" id="ARBA00032824"/>
    </source>
</evidence>
<name>A0A2S6EU97_LEGPN</name>
<dbReference type="AlphaFoldDB" id="A0A2S6EU97"/>
<feature type="domain" description="Thioredoxin" evidence="14">
    <location>
        <begin position="19"/>
        <end position="172"/>
    </location>
</feature>
<dbReference type="CDD" id="cd03017">
    <property type="entry name" value="PRX_BCP"/>
    <property type="match status" value="1"/>
</dbReference>
<keyword evidence="4" id="KW-0575">Peroxidase</keyword>
<dbReference type="GO" id="GO:0045454">
    <property type="term" value="P:cell redox homeostasis"/>
    <property type="evidence" value="ECO:0007669"/>
    <property type="project" value="TreeGrafter"/>
</dbReference>
<comment type="similarity">
    <text evidence="10">Belongs to the peroxiredoxin family. BCP/PrxQ subfamily.</text>
</comment>
<evidence type="ECO:0000256" key="12">
    <source>
        <dbReference type="ARBA" id="ARBA00049091"/>
    </source>
</evidence>
<dbReference type="PANTHER" id="PTHR42801:SF4">
    <property type="entry name" value="AHPC_TSA FAMILY PROTEIN"/>
    <property type="match status" value="1"/>
</dbReference>
<comment type="catalytic activity">
    <reaction evidence="12">
        <text>a hydroperoxide + [thioredoxin]-dithiol = an alcohol + [thioredoxin]-disulfide + H2O</text>
        <dbReference type="Rhea" id="RHEA:62620"/>
        <dbReference type="Rhea" id="RHEA-COMP:10698"/>
        <dbReference type="Rhea" id="RHEA-COMP:10700"/>
        <dbReference type="ChEBI" id="CHEBI:15377"/>
        <dbReference type="ChEBI" id="CHEBI:29950"/>
        <dbReference type="ChEBI" id="CHEBI:30879"/>
        <dbReference type="ChEBI" id="CHEBI:35924"/>
        <dbReference type="ChEBI" id="CHEBI:50058"/>
        <dbReference type="EC" id="1.11.1.24"/>
    </reaction>
</comment>